<dbReference type="EMBL" id="JADNRY010000474">
    <property type="protein sequence ID" value="KAF9049429.1"/>
    <property type="molecule type" value="Genomic_DNA"/>
</dbReference>
<evidence type="ECO:0000313" key="3">
    <source>
        <dbReference type="Proteomes" id="UP000772434"/>
    </source>
</evidence>
<gene>
    <name evidence="2" type="ORF">BDP27DRAFT_1434123</name>
</gene>
<sequence>MGPRRIGRDGSDLLEPSKIISLKTVKDLQEVDVVTPLRFVLAQHRQAQAQWTTSDTMQVDSPMSQLSRFSASISSSILELVKVTSLNSTSLIPPSPPPLPRGPYTPSHPLPSASPSGPISHVDDVMYPRAKGEKENCPYADIPVMLQISAFLQHPPRQHVPNTHGDASRIPSIQEVQGVCGCRTDGAKSGHGPRAPVIIM</sequence>
<dbReference type="AlphaFoldDB" id="A0A9P5P6H1"/>
<comment type="caution">
    <text evidence="2">The sequence shown here is derived from an EMBL/GenBank/DDBJ whole genome shotgun (WGS) entry which is preliminary data.</text>
</comment>
<proteinExistence type="predicted"/>
<keyword evidence="3" id="KW-1185">Reference proteome</keyword>
<dbReference type="OrthoDB" id="4349954at2759"/>
<evidence type="ECO:0000256" key="1">
    <source>
        <dbReference type="SAM" id="MobiDB-lite"/>
    </source>
</evidence>
<organism evidence="2 3">
    <name type="scientific">Rhodocollybia butyracea</name>
    <dbReference type="NCBI Taxonomy" id="206335"/>
    <lineage>
        <taxon>Eukaryota</taxon>
        <taxon>Fungi</taxon>
        <taxon>Dikarya</taxon>
        <taxon>Basidiomycota</taxon>
        <taxon>Agaricomycotina</taxon>
        <taxon>Agaricomycetes</taxon>
        <taxon>Agaricomycetidae</taxon>
        <taxon>Agaricales</taxon>
        <taxon>Marasmiineae</taxon>
        <taxon>Omphalotaceae</taxon>
        <taxon>Rhodocollybia</taxon>
    </lineage>
</organism>
<accession>A0A9P5P6H1</accession>
<feature type="region of interest" description="Disordered" evidence="1">
    <location>
        <begin position="89"/>
        <end position="124"/>
    </location>
</feature>
<name>A0A9P5P6H1_9AGAR</name>
<protein>
    <submittedName>
        <fullName evidence="2">Uncharacterized protein</fullName>
    </submittedName>
</protein>
<feature type="compositionally biased region" description="Pro residues" evidence="1">
    <location>
        <begin position="93"/>
        <end position="109"/>
    </location>
</feature>
<evidence type="ECO:0000313" key="2">
    <source>
        <dbReference type="EMBL" id="KAF9049429.1"/>
    </source>
</evidence>
<reference evidence="2" key="1">
    <citation type="submission" date="2020-11" db="EMBL/GenBank/DDBJ databases">
        <authorList>
            <consortium name="DOE Joint Genome Institute"/>
            <person name="Ahrendt S."/>
            <person name="Riley R."/>
            <person name="Andreopoulos W."/>
            <person name="Labutti K."/>
            <person name="Pangilinan J."/>
            <person name="Ruiz-Duenas F.J."/>
            <person name="Barrasa J.M."/>
            <person name="Sanchez-Garcia M."/>
            <person name="Camarero S."/>
            <person name="Miyauchi S."/>
            <person name="Serrano A."/>
            <person name="Linde D."/>
            <person name="Babiker R."/>
            <person name="Drula E."/>
            <person name="Ayuso-Fernandez I."/>
            <person name="Pacheco R."/>
            <person name="Padilla G."/>
            <person name="Ferreira P."/>
            <person name="Barriuso J."/>
            <person name="Kellner H."/>
            <person name="Castanera R."/>
            <person name="Alfaro M."/>
            <person name="Ramirez L."/>
            <person name="Pisabarro A.G."/>
            <person name="Kuo A."/>
            <person name="Tritt A."/>
            <person name="Lipzen A."/>
            <person name="He G."/>
            <person name="Yan M."/>
            <person name="Ng V."/>
            <person name="Cullen D."/>
            <person name="Martin F."/>
            <person name="Rosso M.-N."/>
            <person name="Henrissat B."/>
            <person name="Hibbett D."/>
            <person name="Martinez A.T."/>
            <person name="Grigoriev I.V."/>
        </authorList>
    </citation>
    <scope>NUCLEOTIDE SEQUENCE</scope>
    <source>
        <strain evidence="2">AH 40177</strain>
    </source>
</reference>
<dbReference type="Proteomes" id="UP000772434">
    <property type="component" value="Unassembled WGS sequence"/>
</dbReference>